<dbReference type="InterPro" id="IPR023193">
    <property type="entry name" value="EPSP_synthase_CS"/>
</dbReference>
<protein>
    <recommendedName>
        <fullName evidence="2">3-phosphoshikimate 1-carboxyvinyltransferase</fullName>
        <ecNumber evidence="2">2.5.1.19</ecNumber>
    </recommendedName>
</protein>
<dbReference type="GO" id="GO:0008652">
    <property type="term" value="P:amino acid biosynthetic process"/>
    <property type="evidence" value="ECO:0007669"/>
    <property type="project" value="UniProtKB-KW"/>
</dbReference>
<dbReference type="PROSITE" id="PS00885">
    <property type="entry name" value="EPSP_SYNTHASE_2"/>
    <property type="match status" value="1"/>
</dbReference>
<dbReference type="Gene3D" id="3.65.10.10">
    <property type="entry name" value="Enolpyruvate transferase domain"/>
    <property type="match status" value="1"/>
</dbReference>
<feature type="domain" description="Enolpyruvate transferase" evidence="4">
    <location>
        <begin position="22"/>
        <end position="186"/>
    </location>
</feature>
<dbReference type="PANTHER" id="PTHR21090:SF5">
    <property type="entry name" value="PENTAFUNCTIONAL AROM POLYPEPTIDE"/>
    <property type="match status" value="1"/>
</dbReference>
<dbReference type="InterPro" id="IPR036968">
    <property type="entry name" value="Enolpyruvate_Tfrase_sf"/>
</dbReference>
<organism evidence="5 6">
    <name type="scientific">Lithocarpus litseifolius</name>
    <dbReference type="NCBI Taxonomy" id="425828"/>
    <lineage>
        <taxon>Eukaryota</taxon>
        <taxon>Viridiplantae</taxon>
        <taxon>Streptophyta</taxon>
        <taxon>Embryophyta</taxon>
        <taxon>Tracheophyta</taxon>
        <taxon>Spermatophyta</taxon>
        <taxon>Magnoliopsida</taxon>
        <taxon>eudicotyledons</taxon>
        <taxon>Gunneridae</taxon>
        <taxon>Pentapetalae</taxon>
        <taxon>rosids</taxon>
        <taxon>fabids</taxon>
        <taxon>Fagales</taxon>
        <taxon>Fagaceae</taxon>
        <taxon>Lithocarpus</taxon>
    </lineage>
</organism>
<keyword evidence="6" id="KW-1185">Reference proteome</keyword>
<keyword evidence="3" id="KW-0812">Transmembrane</keyword>
<gene>
    <name evidence="5" type="ORF">SO802_016468</name>
</gene>
<reference evidence="5 6" key="1">
    <citation type="submission" date="2024-01" db="EMBL/GenBank/DDBJ databases">
        <title>A telomere-to-telomere, gap-free genome of sweet tea (Lithocarpus litseifolius).</title>
        <authorList>
            <person name="Zhou J."/>
        </authorList>
    </citation>
    <scope>NUCLEOTIDE SEQUENCE [LARGE SCALE GENOMIC DNA]</scope>
    <source>
        <strain evidence="5">Zhou-2022a</strain>
        <tissue evidence="5">Leaf</tissue>
    </source>
</reference>
<dbReference type="Proteomes" id="UP001459277">
    <property type="component" value="Unassembled WGS sequence"/>
</dbReference>
<evidence type="ECO:0000313" key="6">
    <source>
        <dbReference type="Proteomes" id="UP001459277"/>
    </source>
</evidence>
<keyword evidence="2" id="KW-0057">Aromatic amino acid biosynthesis</keyword>
<proteinExistence type="inferred from homology"/>
<evidence type="ECO:0000259" key="4">
    <source>
        <dbReference type="Pfam" id="PF00275"/>
    </source>
</evidence>
<dbReference type="Pfam" id="PF00275">
    <property type="entry name" value="EPSP_synthase"/>
    <property type="match status" value="1"/>
</dbReference>
<evidence type="ECO:0000256" key="1">
    <source>
        <dbReference type="ARBA" id="ARBA00022679"/>
    </source>
</evidence>
<keyword evidence="3" id="KW-0472">Membrane</keyword>
<dbReference type="AlphaFoldDB" id="A0AAW2CYR4"/>
<dbReference type="EMBL" id="JAZDWU010000005">
    <property type="protein sequence ID" value="KAL0002687.1"/>
    <property type="molecule type" value="Genomic_DNA"/>
</dbReference>
<comment type="pathway">
    <text evidence="2">Metabolic intermediate biosynthesis; chorismate biosynthesis; chorismate from D-erythrose 4-phosphate and phosphoenolpyruvate: step 6/7.</text>
</comment>
<evidence type="ECO:0000313" key="5">
    <source>
        <dbReference type="EMBL" id="KAL0002687.1"/>
    </source>
</evidence>
<dbReference type="SUPFAM" id="SSF55205">
    <property type="entry name" value="EPT/RTPC-like"/>
    <property type="match status" value="1"/>
</dbReference>
<dbReference type="InterPro" id="IPR013792">
    <property type="entry name" value="RNA3'P_cycl/enolpyr_Trfase_a/b"/>
</dbReference>
<comment type="catalytic activity">
    <reaction evidence="2">
        <text>3-phosphoshikimate + phosphoenolpyruvate = 5-O-(1-carboxyvinyl)-3-phosphoshikimate + phosphate</text>
        <dbReference type="Rhea" id="RHEA:21256"/>
        <dbReference type="ChEBI" id="CHEBI:43474"/>
        <dbReference type="ChEBI" id="CHEBI:57701"/>
        <dbReference type="ChEBI" id="CHEBI:58702"/>
        <dbReference type="ChEBI" id="CHEBI:145989"/>
        <dbReference type="EC" id="2.5.1.19"/>
    </reaction>
</comment>
<dbReference type="InterPro" id="IPR001986">
    <property type="entry name" value="Enolpyruvate_Tfrase_dom"/>
</dbReference>
<evidence type="ECO:0000256" key="3">
    <source>
        <dbReference type="SAM" id="Phobius"/>
    </source>
</evidence>
<evidence type="ECO:0000256" key="2">
    <source>
        <dbReference type="RuleBase" id="RU004164"/>
    </source>
</evidence>
<dbReference type="GO" id="GO:0003866">
    <property type="term" value="F:3-phosphoshikimate 1-carboxyvinyltransferase activity"/>
    <property type="evidence" value="ECO:0007669"/>
    <property type="project" value="UniProtKB-UniRule"/>
</dbReference>
<dbReference type="EC" id="2.5.1.19" evidence="2"/>
<dbReference type="GO" id="GO:0009073">
    <property type="term" value="P:aromatic amino acid family biosynthetic process"/>
    <property type="evidence" value="ECO:0007669"/>
    <property type="project" value="UniProtKB-UniRule"/>
</dbReference>
<keyword evidence="1 2" id="KW-0808">Transferase</keyword>
<sequence>MAPRVGNPRRLAKARFSNITRVNKGDVKFAEVLEKMLARFTWSETSVTVTGLPQDSSKRKHLRAIDVNMNKMPDVAMTLAVVALFADGPTYYLGFPIFIVASWRVKETERMIAICIELRKLGATIEEGSDYCVMTPLENLNVTTIDTHDAHRMAMAFSHAACGDVSAIINDPGCTRKSFPEYFEVLQRFIKH</sequence>
<dbReference type="PANTHER" id="PTHR21090">
    <property type="entry name" value="AROM/DEHYDROQUINATE SYNTHASE"/>
    <property type="match status" value="1"/>
</dbReference>
<dbReference type="GO" id="GO:0009423">
    <property type="term" value="P:chorismate biosynthetic process"/>
    <property type="evidence" value="ECO:0007669"/>
    <property type="project" value="UniProtKB-UniRule"/>
</dbReference>
<keyword evidence="3" id="KW-1133">Transmembrane helix</keyword>
<keyword evidence="2" id="KW-0028">Amino-acid biosynthesis</keyword>
<comment type="similarity">
    <text evidence="2">Belongs to the EPSP synthase family.</text>
</comment>
<name>A0AAW2CYR4_9ROSI</name>
<comment type="caution">
    <text evidence="5">The sequence shown here is derived from an EMBL/GenBank/DDBJ whole genome shotgun (WGS) entry which is preliminary data.</text>
</comment>
<accession>A0AAW2CYR4</accession>
<feature type="transmembrane region" description="Helical" evidence="3">
    <location>
        <begin position="75"/>
        <end position="101"/>
    </location>
</feature>